<protein>
    <submittedName>
        <fullName evidence="2">Uncharacterized protein</fullName>
    </submittedName>
</protein>
<keyword evidence="1" id="KW-1133">Transmembrane helix</keyword>
<organism evidence="2 3">
    <name type="scientific">Mediterraneibacter gnavus CAG:126</name>
    <dbReference type="NCBI Taxonomy" id="1263106"/>
    <lineage>
        <taxon>Bacteria</taxon>
        <taxon>Bacillati</taxon>
        <taxon>Bacillota</taxon>
        <taxon>Clostridia</taxon>
        <taxon>Lachnospirales</taxon>
        <taxon>Lachnospiraceae</taxon>
        <taxon>Mediterraneibacter</taxon>
    </lineage>
</organism>
<dbReference type="InterPro" id="IPR038750">
    <property type="entry name" value="YczE/YyaS-like"/>
</dbReference>
<evidence type="ECO:0000256" key="1">
    <source>
        <dbReference type="SAM" id="Phobius"/>
    </source>
</evidence>
<accession>R5TS44</accession>
<dbReference type="Proteomes" id="UP000018114">
    <property type="component" value="Unassembled WGS sequence"/>
</dbReference>
<feature type="transmembrane region" description="Helical" evidence="1">
    <location>
        <begin position="51"/>
        <end position="75"/>
    </location>
</feature>
<keyword evidence="1" id="KW-0472">Membrane</keyword>
<evidence type="ECO:0000313" key="2">
    <source>
        <dbReference type="EMBL" id="CCZ68535.1"/>
    </source>
</evidence>
<dbReference type="EMBL" id="CBAL010000145">
    <property type="protein sequence ID" value="CCZ68535.1"/>
    <property type="molecule type" value="Genomic_DNA"/>
</dbReference>
<reference evidence="2" key="1">
    <citation type="submission" date="2012-11" db="EMBL/GenBank/DDBJ databases">
        <title>Dependencies among metagenomic species, viruses, plasmids and units of genetic variation.</title>
        <authorList>
            <person name="Nielsen H.B."/>
            <person name="Almeida M."/>
            <person name="Juncker A.S."/>
            <person name="Rasmussen S."/>
            <person name="Li J."/>
            <person name="Sunagawa S."/>
            <person name="Plichta D."/>
            <person name="Gautier L."/>
            <person name="Le Chatelier E."/>
            <person name="Peletier E."/>
            <person name="Bonde I."/>
            <person name="Nielsen T."/>
            <person name="Manichanh C."/>
            <person name="Arumugam M."/>
            <person name="Batto J."/>
            <person name="Santos M.B.Q.D."/>
            <person name="Blom N."/>
            <person name="Borruel N."/>
            <person name="Burgdorf K.S."/>
            <person name="Boumezbeur F."/>
            <person name="Casellas F."/>
            <person name="Dore J."/>
            <person name="Guarner F."/>
            <person name="Hansen T."/>
            <person name="Hildebrand F."/>
            <person name="Kaas R.S."/>
            <person name="Kennedy S."/>
            <person name="Kristiansen K."/>
            <person name="Kultima J.R."/>
            <person name="Leonard P."/>
            <person name="Levenez F."/>
            <person name="Lund O."/>
            <person name="Moumen B."/>
            <person name="Le Paslier D."/>
            <person name="Pons N."/>
            <person name="Pedersen O."/>
            <person name="Prifti E."/>
            <person name="Qin J."/>
            <person name="Raes J."/>
            <person name="Tap J."/>
            <person name="Tims S."/>
            <person name="Ussery D.W."/>
            <person name="Yamada T."/>
            <person name="MetaHit consortium"/>
            <person name="Renault P."/>
            <person name="Sicheritz-Ponten T."/>
            <person name="Bork P."/>
            <person name="Wang J."/>
            <person name="Brunak S."/>
            <person name="Ehrlich S.D."/>
        </authorList>
    </citation>
    <scope>NUCLEOTIDE SEQUENCE [LARGE SCALE GENOMIC DNA]</scope>
</reference>
<dbReference type="AlphaFoldDB" id="R5TS44"/>
<comment type="caution">
    <text evidence="2">The sequence shown here is derived from an EMBL/GenBank/DDBJ whole genome shotgun (WGS) entry which is preliminary data.</text>
</comment>
<evidence type="ECO:0000313" key="3">
    <source>
        <dbReference type="Proteomes" id="UP000018114"/>
    </source>
</evidence>
<name>R5TS44_MEDGN</name>
<proteinExistence type="predicted"/>
<keyword evidence="1" id="KW-0812">Transmembrane</keyword>
<feature type="transmembrane region" description="Helical" evidence="1">
    <location>
        <begin position="21"/>
        <end position="45"/>
    </location>
</feature>
<gene>
    <name evidence="2" type="ORF">BN481_01328</name>
</gene>
<dbReference type="Pfam" id="PF19700">
    <property type="entry name" value="DUF6198"/>
    <property type="match status" value="1"/>
</dbReference>
<sequence length="98" mass="11186">MLYSGFIITEMILHKKDKRLRLLDLLQLPFSLIFTRFLNLFTYIIPDFNEYSLLLRLFVLFLAIVLTGIGAATMLNMNLIPNPGDGIVQAIAAEIKKI</sequence>